<dbReference type="GO" id="GO:0106300">
    <property type="term" value="P:protein-DNA covalent cross-linking repair"/>
    <property type="evidence" value="ECO:0007669"/>
    <property type="project" value="InterPro"/>
</dbReference>
<comment type="caution">
    <text evidence="9">The sequence shown here is derived from an EMBL/GenBank/DDBJ whole genome shotgun (WGS) entry which is preliminary data.</text>
</comment>
<dbReference type="GO" id="GO:0003697">
    <property type="term" value="F:single-stranded DNA binding"/>
    <property type="evidence" value="ECO:0007669"/>
    <property type="project" value="InterPro"/>
</dbReference>
<evidence type="ECO:0000256" key="5">
    <source>
        <dbReference type="ARBA" id="ARBA00023124"/>
    </source>
</evidence>
<dbReference type="SUPFAM" id="SSF143081">
    <property type="entry name" value="BB1717-like"/>
    <property type="match status" value="1"/>
</dbReference>
<evidence type="ECO:0000256" key="6">
    <source>
        <dbReference type="ARBA" id="ARBA00023125"/>
    </source>
</evidence>
<dbReference type="PANTHER" id="PTHR13604:SF0">
    <property type="entry name" value="ABASIC SITE PROCESSING PROTEIN HMCES"/>
    <property type="match status" value="1"/>
</dbReference>
<dbReference type="GO" id="GO:0016829">
    <property type="term" value="F:lyase activity"/>
    <property type="evidence" value="ECO:0007669"/>
    <property type="project" value="UniProtKB-KW"/>
</dbReference>
<dbReference type="Proteomes" id="UP000076947">
    <property type="component" value="Unassembled WGS sequence"/>
</dbReference>
<dbReference type="AlphaFoldDB" id="A0A177IWR6"/>
<reference evidence="10" key="1">
    <citation type="submission" date="2016-02" db="EMBL/GenBank/DDBJ databases">
        <authorList>
            <person name="Kaur G."/>
            <person name="Nair G.R."/>
            <person name="Mayilraj S."/>
        </authorList>
    </citation>
    <scope>NUCLEOTIDE SEQUENCE [LARGE SCALE GENOMIC DNA]</scope>
    <source>
        <strain evidence="10">GA-15</strain>
    </source>
</reference>
<dbReference type="STRING" id="1705.CA21670_09325"/>
<sequence length="218" mass="24629">MCGRFVLFTSELLDHVGKLPGIKEVHAPDGVPGPRYNIAPTMMVPVIRVQESLAQVDPGRWGLLPHWKKDLEGPPLFNARGETVASKPSFRDAYKGTNGSGRCVIPMNGYYEWHEKVPHYVTRSDGELMWVAGLWATGLDRLSATMVTTEALEPMDWLHNRLPRFLTEEEIRPWLTGSMDELLLQPTPKQLRELFEVRPVDKAVGNVKNDYPELIAQS</sequence>
<dbReference type="InterPro" id="IPR003738">
    <property type="entry name" value="SRAP"/>
</dbReference>
<evidence type="ECO:0000256" key="4">
    <source>
        <dbReference type="ARBA" id="ARBA00022801"/>
    </source>
</evidence>
<dbReference type="PANTHER" id="PTHR13604">
    <property type="entry name" value="DC12-RELATED"/>
    <property type="match status" value="1"/>
</dbReference>
<dbReference type="InterPro" id="IPR036590">
    <property type="entry name" value="SRAP-like"/>
</dbReference>
<evidence type="ECO:0000256" key="2">
    <source>
        <dbReference type="ARBA" id="ARBA00022670"/>
    </source>
</evidence>
<evidence type="ECO:0000256" key="7">
    <source>
        <dbReference type="ARBA" id="ARBA00023239"/>
    </source>
</evidence>
<evidence type="ECO:0000256" key="3">
    <source>
        <dbReference type="ARBA" id="ARBA00022763"/>
    </source>
</evidence>
<keyword evidence="5" id="KW-0190">Covalent protein-DNA linkage</keyword>
<dbReference type="EC" id="3.4.-.-" evidence="8"/>
<comment type="similarity">
    <text evidence="1 8">Belongs to the SOS response-associated peptidase family.</text>
</comment>
<keyword evidence="3" id="KW-0227">DNA damage</keyword>
<accession>A0A177IWR6</accession>
<dbReference type="GO" id="GO:0008233">
    <property type="term" value="F:peptidase activity"/>
    <property type="evidence" value="ECO:0007669"/>
    <property type="project" value="UniProtKB-KW"/>
</dbReference>
<dbReference type="RefSeq" id="WP_066836826.1">
    <property type="nucleotide sequence ID" value="NZ_CAPKTW010000009.1"/>
</dbReference>
<evidence type="ECO:0000256" key="1">
    <source>
        <dbReference type="ARBA" id="ARBA00008136"/>
    </source>
</evidence>
<organism evidence="9 10">
    <name type="scientific">Corynebacterium stationis</name>
    <dbReference type="NCBI Taxonomy" id="1705"/>
    <lineage>
        <taxon>Bacteria</taxon>
        <taxon>Bacillati</taxon>
        <taxon>Actinomycetota</taxon>
        <taxon>Actinomycetes</taxon>
        <taxon>Mycobacteriales</taxon>
        <taxon>Corynebacteriaceae</taxon>
        <taxon>Corynebacterium</taxon>
    </lineage>
</organism>
<proteinExistence type="inferred from homology"/>
<dbReference type="Pfam" id="PF02586">
    <property type="entry name" value="SRAP"/>
    <property type="match status" value="1"/>
</dbReference>
<evidence type="ECO:0000313" key="9">
    <source>
        <dbReference type="EMBL" id="OAH32465.1"/>
    </source>
</evidence>
<dbReference type="Gene3D" id="3.90.1680.10">
    <property type="entry name" value="SOS response associated peptidase-like"/>
    <property type="match status" value="1"/>
</dbReference>
<keyword evidence="6" id="KW-0238">DNA-binding</keyword>
<evidence type="ECO:0000256" key="8">
    <source>
        <dbReference type="RuleBase" id="RU364100"/>
    </source>
</evidence>
<name>A0A177IWR6_9CORY</name>
<evidence type="ECO:0000313" key="10">
    <source>
        <dbReference type="Proteomes" id="UP000076947"/>
    </source>
</evidence>
<keyword evidence="2 8" id="KW-0645">Protease</keyword>
<keyword evidence="4 8" id="KW-0378">Hydrolase</keyword>
<gene>
    <name evidence="9" type="ORF">AYJ05_01960</name>
</gene>
<dbReference type="EMBL" id="LSTQ01000001">
    <property type="protein sequence ID" value="OAH32465.1"/>
    <property type="molecule type" value="Genomic_DNA"/>
</dbReference>
<keyword evidence="10" id="KW-1185">Reference proteome</keyword>
<protein>
    <recommendedName>
        <fullName evidence="8">Abasic site processing protein</fullName>
        <ecNumber evidence="8">3.4.-.-</ecNumber>
    </recommendedName>
</protein>
<dbReference type="OrthoDB" id="9782620at2"/>
<keyword evidence="7" id="KW-0456">Lyase</keyword>
<dbReference type="GO" id="GO:0006508">
    <property type="term" value="P:proteolysis"/>
    <property type="evidence" value="ECO:0007669"/>
    <property type="project" value="UniProtKB-KW"/>
</dbReference>